<evidence type="ECO:0000313" key="2">
    <source>
        <dbReference type="Proteomes" id="UP000471409"/>
    </source>
</evidence>
<dbReference type="EMBL" id="WXXP01000050">
    <property type="protein sequence ID" value="NEK54836.1"/>
    <property type="molecule type" value="Genomic_DNA"/>
</dbReference>
<sequence>MIDIAAIKLRYDAVRPVLDERGRRRFAAAEALAAGWGGIAAVSEATGIARSTIGYGLRELRGSAADSALGGIRRKGAGRKPLTQTDPTLLRDLERLVDPATRGDPMSPLKWTSKSLRNLAAGLCAMGHRVGYDVVGTLLKRLGYSLQGNRKTLEGSNHVDRDAQFQHIAQAVGSAIAADQPAISVDTKKKELVGDFKNGGREYQPAGSPEPVRVHDFIDPQLGRAAPYGVYDIAGDKGWVSVGIDHDTAAFAVNAIRSWWTNMGRDRYANAHTLTITADGGGSNGSRVRLWKIELQKLADELGLTIAVLHFPPGTSRWNKIEHRLFSFISRNWRGRPLTEYRTIVELIGATTSTAGLTVRCELDETSIPPGSKSHNEELAPVNIIRNEFHGDWNYTIKPKEQDLER</sequence>
<gene>
    <name evidence="1" type="ORF">GUK36_36730</name>
</gene>
<organism evidence="1 2">
    <name type="scientific">Rhizobium leguminosarum</name>
    <dbReference type="NCBI Taxonomy" id="384"/>
    <lineage>
        <taxon>Bacteria</taxon>
        <taxon>Pseudomonadati</taxon>
        <taxon>Pseudomonadota</taxon>
        <taxon>Alphaproteobacteria</taxon>
        <taxon>Hyphomicrobiales</taxon>
        <taxon>Rhizobiaceae</taxon>
        <taxon>Rhizobium/Agrobacterium group</taxon>
        <taxon>Rhizobium</taxon>
    </lineage>
</organism>
<dbReference type="Proteomes" id="UP000471409">
    <property type="component" value="Unassembled WGS sequence"/>
</dbReference>
<reference evidence="1 2" key="1">
    <citation type="submission" date="2020-01" db="EMBL/GenBank/DDBJ databases">
        <title>Rhizobium genotypes associated with high levels of biological nitrogen fixation by grain legumes in a temperate-maritime cropping system.</title>
        <authorList>
            <person name="Maluk M."/>
            <person name="Francesc Ferrando Molina F."/>
            <person name="Lopez Del Egido L."/>
            <person name="Lafos M."/>
            <person name="Langarica-Fuentes A."/>
            <person name="Gebre Yohannes G."/>
            <person name="Young M.W."/>
            <person name="Martin P."/>
            <person name="Gantlett R."/>
            <person name="Kenicer G."/>
            <person name="Hawes C."/>
            <person name="Begg G.S."/>
            <person name="Quilliam R.S."/>
            <person name="Squire G.R."/>
            <person name="Poole P.S."/>
            <person name="Young P.W."/>
            <person name="Iannetta P.M."/>
            <person name="James E.K."/>
        </authorList>
    </citation>
    <scope>NUCLEOTIDE SEQUENCE [LARGE SCALE GENOMIC DNA]</scope>
    <source>
        <strain evidence="1 2">JHI944</strain>
    </source>
</reference>
<accession>A0A6P0DU26</accession>
<dbReference type="InterPro" id="IPR011518">
    <property type="entry name" value="Transposase_36"/>
</dbReference>
<evidence type="ECO:0000313" key="1">
    <source>
        <dbReference type="EMBL" id="NEK54836.1"/>
    </source>
</evidence>
<dbReference type="NCBIfam" id="NF033519">
    <property type="entry name" value="transpos_ISAzo13"/>
    <property type="match status" value="1"/>
</dbReference>
<name>A0A6P0DU26_RHILE</name>
<proteinExistence type="predicted"/>
<dbReference type="Pfam" id="PF07592">
    <property type="entry name" value="DDE_Tnp_ISAZ013"/>
    <property type="match status" value="1"/>
</dbReference>
<comment type="caution">
    <text evidence="1">The sequence shown here is derived from an EMBL/GenBank/DDBJ whole genome shotgun (WGS) entry which is preliminary data.</text>
</comment>
<dbReference type="AlphaFoldDB" id="A0A6P0DU26"/>
<protein>
    <submittedName>
        <fullName evidence="1">ISAzo13 family transposase</fullName>
    </submittedName>
</protein>